<dbReference type="Gene3D" id="3.30.70.80">
    <property type="entry name" value="Peptidase S8 propeptide/proteinase inhibitor I9"/>
    <property type="match status" value="1"/>
</dbReference>
<keyword evidence="1" id="KW-0809">Transit peptide</keyword>
<dbReference type="Pfam" id="PF21864">
    <property type="entry name" value="MORF_dom"/>
    <property type="match status" value="1"/>
</dbReference>
<name>A0AAV7HRK3_DENCH</name>
<reference evidence="4 5" key="1">
    <citation type="journal article" date="2021" name="Hortic Res">
        <title>Chromosome-scale assembly of the Dendrobium chrysotoxum genome enhances the understanding of orchid evolution.</title>
        <authorList>
            <person name="Zhang Y."/>
            <person name="Zhang G.Q."/>
            <person name="Zhang D."/>
            <person name="Liu X.D."/>
            <person name="Xu X.Y."/>
            <person name="Sun W.H."/>
            <person name="Yu X."/>
            <person name="Zhu X."/>
            <person name="Wang Z.W."/>
            <person name="Zhao X."/>
            <person name="Zhong W.Y."/>
            <person name="Chen H."/>
            <person name="Yin W.L."/>
            <person name="Huang T."/>
            <person name="Niu S.C."/>
            <person name="Liu Z.J."/>
        </authorList>
    </citation>
    <scope>NUCLEOTIDE SEQUENCE [LARGE SCALE GENOMIC DNA]</scope>
    <source>
        <strain evidence="4">Lindl</strain>
    </source>
</reference>
<organism evidence="4 5">
    <name type="scientific">Dendrobium chrysotoxum</name>
    <name type="common">Orchid</name>
    <dbReference type="NCBI Taxonomy" id="161865"/>
    <lineage>
        <taxon>Eukaryota</taxon>
        <taxon>Viridiplantae</taxon>
        <taxon>Streptophyta</taxon>
        <taxon>Embryophyta</taxon>
        <taxon>Tracheophyta</taxon>
        <taxon>Spermatophyta</taxon>
        <taxon>Magnoliopsida</taxon>
        <taxon>Liliopsida</taxon>
        <taxon>Asparagales</taxon>
        <taxon>Orchidaceae</taxon>
        <taxon>Epidendroideae</taxon>
        <taxon>Malaxideae</taxon>
        <taxon>Dendrobiinae</taxon>
        <taxon>Dendrobium</taxon>
    </lineage>
</organism>
<keyword evidence="5" id="KW-1185">Reference proteome</keyword>
<dbReference type="AlphaFoldDB" id="A0AAV7HRK3"/>
<evidence type="ECO:0000256" key="1">
    <source>
        <dbReference type="ARBA" id="ARBA00022946"/>
    </source>
</evidence>
<dbReference type="EMBL" id="JAGFBR010000001">
    <property type="protein sequence ID" value="KAH0470282.1"/>
    <property type="molecule type" value="Genomic_DNA"/>
</dbReference>
<accession>A0AAV7HRK3</accession>
<evidence type="ECO:0000313" key="4">
    <source>
        <dbReference type="EMBL" id="KAH0470282.1"/>
    </source>
</evidence>
<feature type="compositionally biased region" description="Basic and acidic residues" evidence="2">
    <location>
        <begin position="204"/>
        <end position="221"/>
    </location>
</feature>
<dbReference type="PANTHER" id="PTHR31346">
    <property type="entry name" value="MULTIPLE ORGANELLAR RNA EDITING FACTOR 2, CHLOROPLASTIC-RELATED-RELATED"/>
    <property type="match status" value="1"/>
</dbReference>
<dbReference type="FunFam" id="3.30.70.80:FF:000001">
    <property type="entry name" value="Multiple organellar RNA editing factor"/>
    <property type="match status" value="1"/>
</dbReference>
<feature type="compositionally biased region" description="Polar residues" evidence="2">
    <location>
        <begin position="332"/>
        <end position="386"/>
    </location>
</feature>
<evidence type="ECO:0000313" key="5">
    <source>
        <dbReference type="Proteomes" id="UP000775213"/>
    </source>
</evidence>
<dbReference type="GO" id="GO:0080156">
    <property type="term" value="P:mitochondrial mRNA modification"/>
    <property type="evidence" value="ECO:0007669"/>
    <property type="project" value="TreeGrafter"/>
</dbReference>
<feature type="region of interest" description="Disordered" evidence="2">
    <location>
        <begin position="179"/>
        <end position="409"/>
    </location>
</feature>
<evidence type="ECO:0000256" key="2">
    <source>
        <dbReference type="SAM" id="MobiDB-lite"/>
    </source>
</evidence>
<feature type="compositionally biased region" description="Polar residues" evidence="2">
    <location>
        <begin position="232"/>
        <end position="253"/>
    </location>
</feature>
<feature type="compositionally biased region" description="Polar residues" evidence="2">
    <location>
        <begin position="289"/>
        <end position="308"/>
    </location>
</feature>
<protein>
    <recommendedName>
        <fullName evidence="3">MORF/ORRM1/DAG-like MORF domain-containing protein</fullName>
    </recommendedName>
</protein>
<dbReference type="InterPro" id="IPR037045">
    <property type="entry name" value="S8pro/Inhibitor_I9_sf"/>
</dbReference>
<proteinExistence type="predicted"/>
<dbReference type="GO" id="GO:0016554">
    <property type="term" value="P:cytidine to uridine editing"/>
    <property type="evidence" value="ECO:0007669"/>
    <property type="project" value="InterPro"/>
</dbReference>
<dbReference type="PANTHER" id="PTHR31346:SF5">
    <property type="entry name" value="MULTIPLE ORGANELLAR RNA EDITING FACTOR 1, MITOCHONDRIAL"/>
    <property type="match status" value="1"/>
</dbReference>
<comment type="caution">
    <text evidence="4">The sequence shown here is derived from an EMBL/GenBank/DDBJ whole genome shotgun (WGS) entry which is preliminary data.</text>
</comment>
<feature type="domain" description="MORF/ORRM1/DAG-like MORF" evidence="3">
    <location>
        <begin position="93"/>
        <end position="185"/>
    </location>
</feature>
<sequence>MALLIRLRRAAALSSSILRDCSFSSTAYHSSHFPLSNPRCPTASPSGNPSFRIPSLIRSSSFHSSSPCSVRRVDPDQGSKIPEDEILFEGCDYNHWLITMDFPKDPKPSPEEMVETYVQTLAKVVGSVEEAKKRMYACSTTTYQGFQAVMTEEMSEKFRGLPGVVFILPDSYIDPVNKEYGGDKYDNGVITPRPPPIQYGRQGRYGDRNRRYDQPRYERQRPPSSMHGRDTPPQNEHQQMYQGNPTANFQGSTQGYGGNYTPRQNYGPPGQDGWRNYGPPGDIQKGYSPMQQGNPQMQEGHPQMQQGYARNYGPPQNFGPPQDGRSYGRPGDTQQGYSPLQHGNPQMQQGSPQIQHGNPQMQQGYPHVQQGSPQMPSGNQQYSRNGLMQDGGTYAPQQNYSPHGDKQRD</sequence>
<dbReference type="Proteomes" id="UP000775213">
    <property type="component" value="Unassembled WGS sequence"/>
</dbReference>
<dbReference type="GO" id="GO:0005739">
    <property type="term" value="C:mitochondrion"/>
    <property type="evidence" value="ECO:0007669"/>
    <property type="project" value="TreeGrafter"/>
</dbReference>
<gene>
    <name evidence="4" type="ORF">IEQ34_000005</name>
</gene>
<dbReference type="GO" id="GO:0042803">
    <property type="term" value="F:protein homodimerization activity"/>
    <property type="evidence" value="ECO:0007669"/>
    <property type="project" value="UniProtKB-ARBA"/>
</dbReference>
<dbReference type="InterPro" id="IPR054059">
    <property type="entry name" value="MORF/ORRM1/DAG-like_MORF"/>
</dbReference>
<dbReference type="InterPro" id="IPR039206">
    <property type="entry name" value="MORF/ORRM1/DAG-like"/>
</dbReference>
<evidence type="ECO:0000259" key="3">
    <source>
        <dbReference type="Pfam" id="PF21864"/>
    </source>
</evidence>